<name>A0A1D3JQA3_PSEVE</name>
<reference evidence="3" key="1">
    <citation type="submission" date="2016-07" db="EMBL/GenBank/DDBJ databases">
        <authorList>
            <person name="Florea S."/>
            <person name="Webb J.S."/>
            <person name="Jaromczyk J."/>
            <person name="Schardl C.L."/>
        </authorList>
    </citation>
    <scope>NUCLEOTIDE SEQUENCE [LARGE SCALE GENOMIC DNA]</scope>
    <source>
        <strain evidence="3">1YdBTEX2</strain>
    </source>
</reference>
<protein>
    <recommendedName>
        <fullName evidence="4">Lipoprotein</fullName>
    </recommendedName>
</protein>
<proteinExistence type="predicted"/>
<dbReference type="PROSITE" id="PS51257">
    <property type="entry name" value="PROKAR_LIPOPROTEIN"/>
    <property type="match status" value="1"/>
</dbReference>
<keyword evidence="1" id="KW-0732">Signal</keyword>
<feature type="chain" id="PRO_5008915997" description="Lipoprotein" evidence="1">
    <location>
        <begin position="24"/>
        <end position="151"/>
    </location>
</feature>
<evidence type="ECO:0000313" key="3">
    <source>
        <dbReference type="Proteomes" id="UP000245431"/>
    </source>
</evidence>
<organism evidence="2 3">
    <name type="scientific">Pseudomonas veronii 1YdBTEX2</name>
    <dbReference type="NCBI Taxonomy" id="1295141"/>
    <lineage>
        <taxon>Bacteria</taxon>
        <taxon>Pseudomonadati</taxon>
        <taxon>Pseudomonadota</taxon>
        <taxon>Gammaproteobacteria</taxon>
        <taxon>Pseudomonadales</taxon>
        <taxon>Pseudomonadaceae</taxon>
        <taxon>Pseudomonas</taxon>
    </lineage>
</organism>
<dbReference type="RefSeq" id="WP_017848617.1">
    <property type="nucleotide sequence ID" value="NZ_AOUH01000031.1"/>
</dbReference>
<sequence length="151" mass="16495">MSDKLFRTLALSSLFVLASCTTATPTVSTPVTSKAIEAFVDICLKTAPSFAGSAEAAKRFGINDLQDMGFMRLGFTTDKKLGVQLSEKECVVTTPNQSDDSLTRQLLSAAQTYSQTPVADRVPSKVRIQDNNFILQHDRKGGETYVLLRNK</sequence>
<evidence type="ECO:0008006" key="4">
    <source>
        <dbReference type="Google" id="ProtNLM"/>
    </source>
</evidence>
<dbReference type="AlphaFoldDB" id="A0A1D3JQA3"/>
<dbReference type="EMBL" id="LT599583">
    <property type="protein sequence ID" value="SBW78151.1"/>
    <property type="molecule type" value="Genomic_DNA"/>
</dbReference>
<evidence type="ECO:0000313" key="2">
    <source>
        <dbReference type="EMBL" id="SBW78151.1"/>
    </source>
</evidence>
<gene>
    <name evidence="2" type="ORF">PVE_R1G0263</name>
</gene>
<feature type="signal peptide" evidence="1">
    <location>
        <begin position="1"/>
        <end position="23"/>
    </location>
</feature>
<accession>A0A1D3JQA3</accession>
<evidence type="ECO:0000256" key="1">
    <source>
        <dbReference type="SAM" id="SignalP"/>
    </source>
</evidence>
<dbReference type="Proteomes" id="UP000245431">
    <property type="component" value="Chromosome PVE_r1"/>
</dbReference>